<keyword evidence="1" id="KW-0472">Membrane</keyword>
<keyword evidence="1" id="KW-1133">Transmembrane helix</keyword>
<evidence type="ECO:0000256" key="1">
    <source>
        <dbReference type="SAM" id="Phobius"/>
    </source>
</evidence>
<dbReference type="KEGG" id="csty:KN1_27600"/>
<feature type="transmembrane region" description="Helical" evidence="1">
    <location>
        <begin position="12"/>
        <end position="33"/>
    </location>
</feature>
<dbReference type="EMBL" id="AP024597">
    <property type="protein sequence ID" value="BCU71463.1"/>
    <property type="molecule type" value="Genomic_DNA"/>
</dbReference>
<dbReference type="Proteomes" id="UP000825123">
    <property type="component" value="Chromosome"/>
</dbReference>
<accession>A0A8D5U8S8</accession>
<keyword evidence="1" id="KW-0812">Transmembrane</keyword>
<dbReference type="GeneID" id="66164483"/>
<evidence type="ECO:0000313" key="2">
    <source>
        <dbReference type="EMBL" id="BCU71463.1"/>
    </source>
</evidence>
<keyword evidence="3" id="KW-1185">Reference proteome</keyword>
<organism evidence="2 3">
    <name type="scientific">Stygiolobus caldivivus</name>
    <dbReference type="NCBI Taxonomy" id="2824673"/>
    <lineage>
        <taxon>Archaea</taxon>
        <taxon>Thermoproteota</taxon>
        <taxon>Thermoprotei</taxon>
        <taxon>Sulfolobales</taxon>
        <taxon>Sulfolobaceae</taxon>
        <taxon>Stygiolobus</taxon>
    </lineage>
</organism>
<sequence length="578" mass="62784">MKMEFNKREKIIIAYISMFIFLISIVLPPYGLLSQASSSNTNVSIYYERYYSSYQNLNGISILPRTGGSTVTYTTESAMSNLTSNVGGAMQITLNKTVYVLTFSPDVSTIKGYVSIYASPNMRLNIHTNIPDLVRVIVNSSGTSTLVWSGFNASDISTYAYINGSGIVYLEFANGSEISVISQDVKVGHNYTLTYSLMLYTLQSIKVSLSEQVQISVPINLPKRYQPINFSTSINGQMFMANEENISPTLSYFNGTLVASLVWKGEGIGFVQNGMLGHEKADFETVEFYGINGTVLGYVHLISYNGTENRLLTSKGTNVYFGEEKILLVHGVKALESMKSYGTVYINGKNVIVLVGNNGQVSSTAKVDLAHEVSINSSESGVLVYLNLNGSVRVVVVTLNNSTINVSLVKPLGIQPTIVTINGTQYEAQRVVLNHSGNIVFNVSLILNGKVAVYKQVSGSIVSLNSTNYFVINKTLVVYDDPSTVYYIVYYNMSIAPSTTQVSSTTSTAQVTSTTSTQIPSTSQNSALTVFHNANVSNVPITPSSSSEKAPITTPELAIIGIIIVIIVGALLIFTKRK</sequence>
<proteinExistence type="predicted"/>
<protein>
    <submittedName>
        <fullName evidence="2">Uncharacterized protein</fullName>
    </submittedName>
</protein>
<reference evidence="2 3" key="1">
    <citation type="submission" date="2021-04" db="EMBL/GenBank/DDBJ databases">
        <title>Complete genome sequence of Stygiolobus sp. KN-1.</title>
        <authorList>
            <person name="Nakamura K."/>
            <person name="Sakai H."/>
            <person name="Kurosawa N."/>
        </authorList>
    </citation>
    <scope>NUCLEOTIDE SEQUENCE [LARGE SCALE GENOMIC DNA]</scope>
    <source>
        <strain evidence="2 3">KN-1</strain>
    </source>
</reference>
<dbReference type="AlphaFoldDB" id="A0A8D5U8S8"/>
<feature type="transmembrane region" description="Helical" evidence="1">
    <location>
        <begin position="557"/>
        <end position="575"/>
    </location>
</feature>
<dbReference type="RefSeq" id="WP_221288217.1">
    <property type="nucleotide sequence ID" value="NZ_AP024597.1"/>
</dbReference>
<name>A0A8D5U8S8_9CREN</name>
<gene>
    <name evidence="2" type="ORF">KN1_27600</name>
</gene>
<evidence type="ECO:0000313" key="3">
    <source>
        <dbReference type="Proteomes" id="UP000825123"/>
    </source>
</evidence>